<dbReference type="EMBL" id="NFKP01000013">
    <property type="protein sequence ID" value="OUP68930.1"/>
    <property type="molecule type" value="Genomic_DNA"/>
</dbReference>
<reference evidence="3 6" key="4">
    <citation type="submission" date="2018-08" db="EMBL/GenBank/DDBJ databases">
        <title>A genome reference for cultivated species of the human gut microbiota.</title>
        <authorList>
            <person name="Zou Y."/>
            <person name="Xue W."/>
            <person name="Luo G."/>
        </authorList>
    </citation>
    <scope>NUCLEOTIDE SEQUENCE [LARGE SCALE GENOMIC DNA]</scope>
    <source>
        <strain evidence="3 6">TF05-12AC</strain>
    </source>
</reference>
<protein>
    <submittedName>
        <fullName evidence="1">Uncharacterized protein</fullName>
    </submittedName>
</protein>
<organism evidence="1 4">
    <name type="scientific">Anaerotruncus colihominis</name>
    <dbReference type="NCBI Taxonomy" id="169435"/>
    <lineage>
        <taxon>Bacteria</taxon>
        <taxon>Bacillati</taxon>
        <taxon>Bacillota</taxon>
        <taxon>Clostridia</taxon>
        <taxon>Eubacteriales</taxon>
        <taxon>Oscillospiraceae</taxon>
        <taxon>Anaerotruncus</taxon>
    </lineage>
</organism>
<accession>A0A174SUY0</accession>
<reference evidence="5" key="2">
    <citation type="submission" date="2017-04" db="EMBL/GenBank/DDBJ databases">
        <title>Function of individual gut microbiota members based on whole genome sequencing of pure cultures obtained from chicken caecum.</title>
        <authorList>
            <person name="Medvecky M."/>
            <person name="Cejkova D."/>
            <person name="Polansky O."/>
            <person name="Karasova D."/>
            <person name="Kubasova T."/>
            <person name="Cizek A."/>
            <person name="Rychlik I."/>
        </authorList>
    </citation>
    <scope>NUCLEOTIDE SEQUENCE [LARGE SCALE GENOMIC DNA]</scope>
    <source>
        <strain evidence="5">An175</strain>
    </source>
</reference>
<name>A0A174SUY0_9FIRM</name>
<reference evidence="2" key="3">
    <citation type="journal article" date="2018" name="BMC Genomics">
        <title>Whole genome sequencing and function prediction of 133 gut anaerobes isolated from chicken caecum in pure cultures.</title>
        <authorList>
            <person name="Medvecky M."/>
            <person name="Cejkova D."/>
            <person name="Polansky O."/>
            <person name="Karasova D."/>
            <person name="Kubasova T."/>
            <person name="Cizek A."/>
            <person name="Rychlik I."/>
        </authorList>
    </citation>
    <scope>NUCLEOTIDE SEQUENCE</scope>
    <source>
        <strain evidence="2">An175</strain>
    </source>
</reference>
<evidence type="ECO:0000313" key="6">
    <source>
        <dbReference type="Proteomes" id="UP000260828"/>
    </source>
</evidence>
<evidence type="ECO:0000313" key="2">
    <source>
        <dbReference type="EMBL" id="OUP68930.1"/>
    </source>
</evidence>
<dbReference type="RefSeq" id="WP_006874960.1">
    <property type="nucleotide sequence ID" value="NZ_CABIWA010000001.1"/>
</dbReference>
<dbReference type="AlphaFoldDB" id="A0A174SUY0"/>
<dbReference type="InterPro" id="IPR046724">
    <property type="entry name" value="DUF6616"/>
</dbReference>
<evidence type="ECO:0000313" key="4">
    <source>
        <dbReference type="Proteomes" id="UP000095765"/>
    </source>
</evidence>
<evidence type="ECO:0000313" key="3">
    <source>
        <dbReference type="EMBL" id="RGE70288.1"/>
    </source>
</evidence>
<dbReference type="EMBL" id="QVME01000001">
    <property type="protein sequence ID" value="RGE70288.1"/>
    <property type="molecule type" value="Genomic_DNA"/>
</dbReference>
<dbReference type="OrthoDB" id="3035177at2"/>
<dbReference type="Proteomes" id="UP000095765">
    <property type="component" value="Unassembled WGS sequence"/>
</dbReference>
<evidence type="ECO:0000313" key="1">
    <source>
        <dbReference type="EMBL" id="CUQ00141.1"/>
    </source>
</evidence>
<evidence type="ECO:0000313" key="5">
    <source>
        <dbReference type="Proteomes" id="UP000196386"/>
    </source>
</evidence>
<sequence>MNQQPLGFVAFWKATDRWFCADDQTKQMFMEKLRSVMDEARAKGVQTFGNFDCSWSCEWRYFTFWLCPNIELLEETMRKLTEIGDINLFNVQHHYVGRRTAEEFVQ</sequence>
<dbReference type="EMBL" id="CZBE01000020">
    <property type="protein sequence ID" value="CUQ00141.1"/>
    <property type="molecule type" value="Genomic_DNA"/>
</dbReference>
<dbReference type="Proteomes" id="UP000260828">
    <property type="component" value="Unassembled WGS sequence"/>
</dbReference>
<dbReference type="Proteomes" id="UP000196386">
    <property type="component" value="Unassembled WGS sequence"/>
</dbReference>
<gene>
    <name evidence="2" type="ORF">B5F11_11300</name>
    <name evidence="3" type="ORF">DXC40_04355</name>
    <name evidence="1" type="ORF">ERS852551_02713</name>
</gene>
<reference evidence="1 4" key="1">
    <citation type="submission" date="2015-09" db="EMBL/GenBank/DDBJ databases">
        <authorList>
            <consortium name="Pathogen Informatics"/>
        </authorList>
    </citation>
    <scope>NUCLEOTIDE SEQUENCE [LARGE SCALE GENOMIC DNA]</scope>
    <source>
        <strain evidence="1 4">2789STDY5834939</strain>
    </source>
</reference>
<proteinExistence type="predicted"/>
<dbReference type="GeneID" id="72464940"/>
<dbReference type="Pfam" id="PF20321">
    <property type="entry name" value="DUF6616"/>
    <property type="match status" value="1"/>
</dbReference>